<evidence type="ECO:0000313" key="4">
    <source>
        <dbReference type="Proteomes" id="UP000290649"/>
    </source>
</evidence>
<dbReference type="AlphaFoldDB" id="A0A4Q0VUH0"/>
<dbReference type="InterPro" id="IPR010611">
    <property type="entry name" value="3D_dom"/>
</dbReference>
<dbReference type="GO" id="GO:0004553">
    <property type="term" value="F:hydrolase activity, hydrolyzing O-glycosyl compounds"/>
    <property type="evidence" value="ECO:0007669"/>
    <property type="project" value="InterPro"/>
</dbReference>
<dbReference type="RefSeq" id="WP_129078140.1">
    <property type="nucleotide sequence ID" value="NZ_QOUX01000032.1"/>
</dbReference>
<proteinExistence type="predicted"/>
<evidence type="ECO:0000256" key="1">
    <source>
        <dbReference type="ARBA" id="ARBA00022729"/>
    </source>
</evidence>
<evidence type="ECO:0000313" key="3">
    <source>
        <dbReference type="EMBL" id="RXJ01841.1"/>
    </source>
</evidence>
<dbReference type="Pfam" id="PF06725">
    <property type="entry name" value="3D"/>
    <property type="match status" value="1"/>
</dbReference>
<dbReference type="OrthoDB" id="9798935at2"/>
<comment type="caution">
    <text evidence="3">The sequence shown here is derived from an EMBL/GenBank/DDBJ whole genome shotgun (WGS) entry which is preliminary data.</text>
</comment>
<dbReference type="CDD" id="cd22786">
    <property type="entry name" value="DPBB_YuiC-like"/>
    <property type="match status" value="1"/>
</dbReference>
<reference evidence="3 4" key="1">
    <citation type="journal article" date="2019" name="Int. J. Syst. Evol. Microbiol.">
        <title>Anaerobacillus alkaliphilus sp. nov., a novel alkaliphilic and moderately halophilic bacterium.</title>
        <authorList>
            <person name="Borsodi A.K."/>
            <person name="Aszalos J.M."/>
            <person name="Bihari P."/>
            <person name="Nagy I."/>
            <person name="Schumann P."/>
            <person name="Sproer C."/>
            <person name="Kovacs A.L."/>
            <person name="Boka K."/>
            <person name="Dobosy P."/>
            <person name="Ovari M."/>
            <person name="Szili-Kovacs T."/>
            <person name="Toth E."/>
        </authorList>
    </citation>
    <scope>NUCLEOTIDE SEQUENCE [LARGE SCALE GENOMIC DNA]</scope>
    <source>
        <strain evidence="3 4">B16-10</strain>
    </source>
</reference>
<sequence>MEIVKTIFRRVVMICLFSLALLTTFESISGVSAKQLSNWWIFDNDPFANTYVEDRNGFDAGLKRFTMRFRSLPMFSNQPKMMSSAEVVESEPLTLEEAIDWSQYPSHRVVATGYTAGFESTGKRPGHPQYGITKSGVTVKRDLYSTIAADTRVFPIGSILFIPGYGYGVVADTGSAIKGNKIDLYYETVQDVFQQWGKKEVEVYIVERGNGRLTNEELQSLNEAEAVQVFRRQLSFAK</sequence>
<dbReference type="Gene3D" id="2.40.40.10">
    <property type="entry name" value="RlpA-like domain"/>
    <property type="match status" value="1"/>
</dbReference>
<keyword evidence="4" id="KW-1185">Reference proteome</keyword>
<dbReference type="PANTHER" id="PTHR39160">
    <property type="entry name" value="CELL WALL-BINDING PROTEIN YOCH"/>
    <property type="match status" value="1"/>
</dbReference>
<dbReference type="InterPro" id="IPR036908">
    <property type="entry name" value="RlpA-like_sf"/>
</dbReference>
<dbReference type="InterPro" id="IPR051933">
    <property type="entry name" value="Resuscitation_pf_RpfB"/>
</dbReference>
<organism evidence="3 4">
    <name type="scientific">Anaerobacillus alkaliphilus</name>
    <dbReference type="NCBI Taxonomy" id="1548597"/>
    <lineage>
        <taxon>Bacteria</taxon>
        <taxon>Bacillati</taxon>
        <taxon>Bacillota</taxon>
        <taxon>Bacilli</taxon>
        <taxon>Bacillales</taxon>
        <taxon>Bacillaceae</taxon>
        <taxon>Anaerobacillus</taxon>
    </lineage>
</organism>
<name>A0A4Q0VUH0_9BACI</name>
<feature type="domain" description="3D" evidence="2">
    <location>
        <begin position="145"/>
        <end position="206"/>
    </location>
</feature>
<dbReference type="Proteomes" id="UP000290649">
    <property type="component" value="Unassembled WGS sequence"/>
</dbReference>
<gene>
    <name evidence="3" type="ORF">DS745_10225</name>
</gene>
<dbReference type="PANTHER" id="PTHR39160:SF4">
    <property type="entry name" value="RESUSCITATION-PROMOTING FACTOR RPFB"/>
    <property type="match status" value="1"/>
</dbReference>
<dbReference type="GO" id="GO:0019867">
    <property type="term" value="C:outer membrane"/>
    <property type="evidence" value="ECO:0007669"/>
    <property type="project" value="InterPro"/>
</dbReference>
<dbReference type="GO" id="GO:0009254">
    <property type="term" value="P:peptidoglycan turnover"/>
    <property type="evidence" value="ECO:0007669"/>
    <property type="project" value="InterPro"/>
</dbReference>
<protein>
    <recommendedName>
        <fullName evidence="2">3D domain-containing protein</fullName>
    </recommendedName>
</protein>
<dbReference type="SUPFAM" id="SSF50685">
    <property type="entry name" value="Barwin-like endoglucanases"/>
    <property type="match status" value="1"/>
</dbReference>
<keyword evidence="1" id="KW-0732">Signal</keyword>
<dbReference type="EMBL" id="QOUX01000032">
    <property type="protein sequence ID" value="RXJ01841.1"/>
    <property type="molecule type" value="Genomic_DNA"/>
</dbReference>
<accession>A0A4Q0VUH0</accession>
<evidence type="ECO:0000259" key="2">
    <source>
        <dbReference type="Pfam" id="PF06725"/>
    </source>
</evidence>